<accession>A0A6J5LU43</accession>
<dbReference type="EMBL" id="LR796897">
    <property type="protein sequence ID" value="CAB4173075.1"/>
    <property type="molecule type" value="Genomic_DNA"/>
</dbReference>
<reference evidence="1" key="1">
    <citation type="submission" date="2020-04" db="EMBL/GenBank/DDBJ databases">
        <authorList>
            <person name="Chiriac C."/>
            <person name="Salcher M."/>
            <person name="Ghai R."/>
            <person name="Kavagutti S V."/>
        </authorList>
    </citation>
    <scope>NUCLEOTIDE SEQUENCE</scope>
</reference>
<organism evidence="1">
    <name type="scientific">uncultured Caudovirales phage</name>
    <dbReference type="NCBI Taxonomy" id="2100421"/>
    <lineage>
        <taxon>Viruses</taxon>
        <taxon>Duplodnaviria</taxon>
        <taxon>Heunggongvirae</taxon>
        <taxon>Uroviricota</taxon>
        <taxon>Caudoviricetes</taxon>
        <taxon>Peduoviridae</taxon>
        <taxon>Maltschvirus</taxon>
        <taxon>Maltschvirus maltsch</taxon>
    </lineage>
</organism>
<proteinExistence type="predicted"/>
<sequence>MKTEIIESLDILFSLQKDSDTYQKRLITKIKNLLVDEWNASDEYASEIRAVLDMDVTYEQLNNIKIR</sequence>
<protein>
    <submittedName>
        <fullName evidence="1">Uncharacterized protein</fullName>
    </submittedName>
</protein>
<gene>
    <name evidence="1" type="ORF">UFOVP309_14</name>
    <name evidence="2" type="ORF">UFOVP946_21</name>
</gene>
<dbReference type="EMBL" id="LR796320">
    <property type="protein sequence ID" value="CAB4136470.1"/>
    <property type="molecule type" value="Genomic_DNA"/>
</dbReference>
<name>A0A6J5LU43_9CAUD</name>
<evidence type="ECO:0000313" key="2">
    <source>
        <dbReference type="EMBL" id="CAB4173075.1"/>
    </source>
</evidence>
<evidence type="ECO:0000313" key="1">
    <source>
        <dbReference type="EMBL" id="CAB4136470.1"/>
    </source>
</evidence>